<organism evidence="10 11">
    <name type="scientific">Agrilactobacillus yilanensis</name>
    <dbReference type="NCBI Taxonomy" id="2485997"/>
    <lineage>
        <taxon>Bacteria</taxon>
        <taxon>Bacillati</taxon>
        <taxon>Bacillota</taxon>
        <taxon>Bacilli</taxon>
        <taxon>Lactobacillales</taxon>
        <taxon>Lactobacillaceae</taxon>
        <taxon>Agrilactobacillus</taxon>
    </lineage>
</organism>
<feature type="domain" description="ABC transmembrane type-1" evidence="9">
    <location>
        <begin position="21"/>
        <end position="222"/>
    </location>
</feature>
<dbReference type="Gene3D" id="1.10.3720.10">
    <property type="entry name" value="MetI-like"/>
    <property type="match status" value="1"/>
</dbReference>
<evidence type="ECO:0000259" key="9">
    <source>
        <dbReference type="PROSITE" id="PS50928"/>
    </source>
</evidence>
<dbReference type="CDD" id="cd06261">
    <property type="entry name" value="TM_PBP2"/>
    <property type="match status" value="1"/>
</dbReference>
<feature type="transmembrane region" description="Helical" evidence="8">
    <location>
        <begin position="203"/>
        <end position="225"/>
    </location>
</feature>
<dbReference type="InterPro" id="IPR000515">
    <property type="entry name" value="MetI-like"/>
</dbReference>
<dbReference type="SUPFAM" id="SSF161098">
    <property type="entry name" value="MetI-like"/>
    <property type="match status" value="1"/>
</dbReference>
<keyword evidence="11" id="KW-1185">Reference proteome</keyword>
<feature type="transmembrane region" description="Helical" evidence="8">
    <location>
        <begin position="56"/>
        <end position="75"/>
    </location>
</feature>
<evidence type="ECO:0000256" key="5">
    <source>
        <dbReference type="ARBA" id="ARBA00022970"/>
    </source>
</evidence>
<comment type="caution">
    <text evidence="10">The sequence shown here is derived from an EMBL/GenBank/DDBJ whole genome shotgun (WGS) entry which is preliminary data.</text>
</comment>
<dbReference type="NCBIfam" id="TIGR01726">
    <property type="entry name" value="HEQRo_perm_3TM"/>
    <property type="match status" value="1"/>
</dbReference>
<dbReference type="Pfam" id="PF00528">
    <property type="entry name" value="BPD_transp_1"/>
    <property type="match status" value="1"/>
</dbReference>
<feature type="transmembrane region" description="Helical" evidence="8">
    <location>
        <begin position="151"/>
        <end position="172"/>
    </location>
</feature>
<evidence type="ECO:0000256" key="3">
    <source>
        <dbReference type="ARBA" id="ARBA00022475"/>
    </source>
</evidence>
<feature type="transmembrane region" description="Helical" evidence="8">
    <location>
        <begin position="20"/>
        <end position="44"/>
    </location>
</feature>
<dbReference type="PANTHER" id="PTHR30614:SF0">
    <property type="entry name" value="L-CYSTINE TRANSPORT SYSTEM PERMEASE PROTEIN TCYL"/>
    <property type="match status" value="1"/>
</dbReference>
<proteinExistence type="inferred from homology"/>
<evidence type="ECO:0000313" key="11">
    <source>
        <dbReference type="Proteomes" id="UP001597267"/>
    </source>
</evidence>
<dbReference type="InterPro" id="IPR010065">
    <property type="entry name" value="AA_ABC_transptr_permease_3TM"/>
</dbReference>
<keyword evidence="4 8" id="KW-0812">Transmembrane</keyword>
<dbReference type="Proteomes" id="UP001597267">
    <property type="component" value="Unassembled WGS sequence"/>
</dbReference>
<feature type="transmembrane region" description="Helical" evidence="8">
    <location>
        <begin position="95"/>
        <end position="113"/>
    </location>
</feature>
<keyword evidence="3" id="KW-1003">Cell membrane</keyword>
<evidence type="ECO:0000256" key="1">
    <source>
        <dbReference type="ARBA" id="ARBA00004651"/>
    </source>
</evidence>
<evidence type="ECO:0000256" key="8">
    <source>
        <dbReference type="RuleBase" id="RU363032"/>
    </source>
</evidence>
<dbReference type="InterPro" id="IPR035906">
    <property type="entry name" value="MetI-like_sf"/>
</dbReference>
<evidence type="ECO:0000313" key="10">
    <source>
        <dbReference type="EMBL" id="MFD1670745.1"/>
    </source>
</evidence>
<reference evidence="11" key="1">
    <citation type="journal article" date="2019" name="Int. J. Syst. Evol. Microbiol.">
        <title>The Global Catalogue of Microorganisms (GCM) 10K type strain sequencing project: providing services to taxonomists for standard genome sequencing and annotation.</title>
        <authorList>
            <consortium name="The Broad Institute Genomics Platform"/>
            <consortium name="The Broad Institute Genome Sequencing Center for Infectious Disease"/>
            <person name="Wu L."/>
            <person name="Ma J."/>
        </authorList>
    </citation>
    <scope>NUCLEOTIDE SEQUENCE [LARGE SCALE GENOMIC DNA]</scope>
    <source>
        <strain evidence="11">CCM 8896</strain>
    </source>
</reference>
<evidence type="ECO:0000256" key="7">
    <source>
        <dbReference type="ARBA" id="ARBA00023136"/>
    </source>
</evidence>
<comment type="similarity">
    <text evidence="8">Belongs to the binding-protein-dependent transport system permease family.</text>
</comment>
<name>A0ABW4J5K4_9LACO</name>
<keyword evidence="2 8" id="KW-0813">Transport</keyword>
<dbReference type="PROSITE" id="PS50928">
    <property type="entry name" value="ABC_TM1"/>
    <property type="match status" value="1"/>
</dbReference>
<evidence type="ECO:0000256" key="2">
    <source>
        <dbReference type="ARBA" id="ARBA00022448"/>
    </source>
</evidence>
<dbReference type="PANTHER" id="PTHR30614">
    <property type="entry name" value="MEMBRANE COMPONENT OF AMINO ACID ABC TRANSPORTER"/>
    <property type="match status" value="1"/>
</dbReference>
<comment type="subcellular location">
    <subcellularLocation>
        <location evidence="1 8">Cell membrane</location>
        <topology evidence="1 8">Multi-pass membrane protein</topology>
    </subcellularLocation>
</comment>
<evidence type="ECO:0000256" key="6">
    <source>
        <dbReference type="ARBA" id="ARBA00022989"/>
    </source>
</evidence>
<evidence type="ECO:0000256" key="4">
    <source>
        <dbReference type="ARBA" id="ARBA00022692"/>
    </source>
</evidence>
<dbReference type="RefSeq" id="WP_125712798.1">
    <property type="nucleotide sequence ID" value="NZ_JBHTOP010000002.1"/>
</dbReference>
<gene>
    <name evidence="10" type="ORF">ACFQ5M_01405</name>
</gene>
<keyword evidence="6 8" id="KW-1133">Transmembrane helix</keyword>
<protein>
    <submittedName>
        <fullName evidence="10">Amino acid ABC transporter permease</fullName>
    </submittedName>
</protein>
<sequence>MPNLIDFKLIFTNIPKLLRALPITLEITFFAMIIGLVLGLLLAIIKVNKLPGLAQITAVFVSFIRGTPLLVQLYISYYAIPIFLKYINYLNHTNYNINAIPSMVFVLLAFSLNEAAYNSENIRAALLSVNKGEIEAAKSLGMTRWQVLRRITIPEAFVVALPTLGNAFIGLMKNTSLAFVASVVDMTAQGQILAGGNYRYFEVYLSLAIIYWILTIITEQILRILENRLTLFSKLQTQVPMAKTHFWLKGKWGQPINDRHSASHETV</sequence>
<dbReference type="InterPro" id="IPR043429">
    <property type="entry name" value="ArtM/GltK/GlnP/TcyL/YhdX-like"/>
</dbReference>
<keyword evidence="7 8" id="KW-0472">Membrane</keyword>
<accession>A0ABW4J5K4</accession>
<keyword evidence="5" id="KW-0029">Amino-acid transport</keyword>
<dbReference type="EMBL" id="JBHTOP010000002">
    <property type="protein sequence ID" value="MFD1670745.1"/>
    <property type="molecule type" value="Genomic_DNA"/>
</dbReference>